<evidence type="ECO:0000256" key="4">
    <source>
        <dbReference type="SAM" id="Phobius"/>
    </source>
</evidence>
<feature type="region of interest" description="Disordered" evidence="3">
    <location>
        <begin position="786"/>
        <end position="806"/>
    </location>
</feature>
<feature type="transmembrane region" description="Helical" evidence="4">
    <location>
        <begin position="383"/>
        <end position="407"/>
    </location>
</feature>
<feature type="coiled-coil region" evidence="2">
    <location>
        <begin position="977"/>
        <end position="1013"/>
    </location>
</feature>
<keyword evidence="4" id="KW-1133">Transmembrane helix</keyword>
<dbReference type="RefSeq" id="WP_051225741.1">
    <property type="nucleotide sequence ID" value="NZ_UGQB01000004.1"/>
</dbReference>
<proteinExistence type="inferred from homology"/>
<evidence type="ECO:0000259" key="5">
    <source>
        <dbReference type="Pfam" id="PF01464"/>
    </source>
</evidence>
<evidence type="ECO:0000313" key="7">
    <source>
        <dbReference type="Proteomes" id="UP000254065"/>
    </source>
</evidence>
<evidence type="ECO:0000256" key="3">
    <source>
        <dbReference type="SAM" id="MobiDB-lite"/>
    </source>
</evidence>
<dbReference type="InterPro" id="IPR011055">
    <property type="entry name" value="Dup_hybrid_motif"/>
</dbReference>
<keyword evidence="4" id="KW-0472">Membrane</keyword>
<dbReference type="InterPro" id="IPR023346">
    <property type="entry name" value="Lysozyme-like_dom_sf"/>
</dbReference>
<gene>
    <name evidence="6" type="ORF">NCTC12877_01605</name>
</gene>
<dbReference type="STRING" id="1122244.GCA_000426885_00009"/>
<dbReference type="OrthoDB" id="6174294at2"/>
<dbReference type="SUPFAM" id="SSF53955">
    <property type="entry name" value="Lysozyme-like"/>
    <property type="match status" value="1"/>
</dbReference>
<keyword evidence="2" id="KW-0175">Coiled coil</keyword>
<name>A0A378R1U5_9GAMM</name>
<dbReference type="EMBL" id="UGQB01000004">
    <property type="protein sequence ID" value="STZ08601.1"/>
    <property type="molecule type" value="Genomic_DNA"/>
</dbReference>
<feature type="region of interest" description="Disordered" evidence="3">
    <location>
        <begin position="646"/>
        <end position="667"/>
    </location>
</feature>
<evidence type="ECO:0000256" key="1">
    <source>
        <dbReference type="ARBA" id="ARBA00007734"/>
    </source>
</evidence>
<evidence type="ECO:0000256" key="2">
    <source>
        <dbReference type="SAM" id="Coils"/>
    </source>
</evidence>
<sequence length="1455" mass="159433">MANNNLELALRIRADVAGAVNQLNSLQSNITQTGQRATTAQNQSAQATSQTTTAINQQSQALAQASDSLDLTDEIRQTQRLGQAMNDTTRATQNTVNINERMEQSLRSLTPHFMSLIGLSGGLLTASMNALEKSAQLKNLSNISGMNVEQFQYFAVGAKTVGIEMDKLSDIFKDTRDKVGDFLTTGGGELQDFFETIAPQVGVTAEQFRHLSGADALQLYVNSLREANVSENEMIFYMESIADEASALLPLLNEGGEGFRKYGEQAQRAGAILSQATVNDALKAKSAISEFSNEMQGVGNRMTVNLIPALQFVSQHLDALVKAGIVVASVFAGRMTASMVATTVAFIAGQAEAIRYQMALARMADVSALTATRLNALTMASRMLTASGGLIGLGVAVASIVAGFLLMKKSSDDVATSLDGQRKSVAELKHEYNQLSETQKRIKTAEQLDKINELTKAYKQQSNTLKILATESIYDFWKISKEQKEQVYALIQAYNNGTLSAEQFANEMNKLSFISDDLKHKIDKQANATGQAKSELDNANTVLSAYQGKTLSATSATNGLSSGLDNVGRSAEKTTAKIGELSKQYKDLMEQTKKDIFELEMTNALIQKHGFEPERASAIAKARSAKGSDLTKDDIALIDRHLSAQNKHAELTKKDEPSTTSAKKSTAPRVVGIVGDTGIGATHLDIRRADGKKPTQSDLDRFRAGGKKLTDYRMTSGYGHRNINVEGASKFHKGLDFAIAKGTEVTTTVPVKDVKKWYDKKGGWVSEVMFEDGLVMKLLHQDPSMQKKVMGGSSGSSSSGTSKVKNEKKYNYTKDEIIALKRVQGLIYGNSGLADLARKHGVPAELLAGLMMQESKGLQYAKSPTGALGYFQTTSSYRTDMKMSKEDSFDLKKSGAKAIEFLAKSYEQFGNWEDAIRSYNAGRGGASQFARTGKVKGSKARNKEVREYVPKIAKWSAWFGGDEALDREHDARQNLAYIQAQNDIIKEQERKAKEEAEKQAELARQQAEKRAELEYYYASEPIKLKTDYEKQVADIKSAGFEPAQETELLQKAEQEYQDKLTRRPEILGRALGAVKQLEQDFLGATVSEHEKTMHDIEHKYDDLLADINALKELAIDPMQLSELTDAEHKIRLIIDKEKLKAEYDNAMTELDKLQASKQQQLDILQQRYDNTNMTAHEFHTQKQAIDTEINPQLQTMATYAQLLAQSLGDAFSVEKLGLFIDGLNQAQSSFQQFLPTAEQLNDRITNGLTDAFFAFADGTKSAEQAFREFASSFFREIAQMILKQMIFNAISTAGKAGGGGWGGMVAGVLGSAFGGKGYATGGYTGKGGKYEPAGIVHRDEFVIRKEMTNQVGAKEFLAQFNHYGMNAIKGLQGYSSGGLVGASMPQIFAPNIQAPKLSSPSEKIAQSTSFNANQNFYLVDDPSRILDTLNSSQGQENLVVMMSRDPEKFKTALRL</sequence>
<feature type="domain" description="Transglycosylase SLT" evidence="5">
    <location>
        <begin position="837"/>
        <end position="928"/>
    </location>
</feature>
<dbReference type="SUPFAM" id="SSF51261">
    <property type="entry name" value="Duplicated hybrid motif"/>
    <property type="match status" value="1"/>
</dbReference>
<dbReference type="PANTHER" id="PTHR37423:SF2">
    <property type="entry name" value="MEMBRANE-BOUND LYTIC MUREIN TRANSGLYCOSYLASE C"/>
    <property type="match status" value="1"/>
</dbReference>
<reference evidence="6 7" key="1">
    <citation type="submission" date="2018-06" db="EMBL/GenBank/DDBJ databases">
        <authorList>
            <consortium name="Pathogen Informatics"/>
            <person name="Doyle S."/>
        </authorList>
    </citation>
    <scope>NUCLEOTIDE SEQUENCE [LARGE SCALE GENOMIC DNA]</scope>
    <source>
        <strain evidence="6 7">NCTC12877</strain>
    </source>
</reference>
<dbReference type="InterPro" id="IPR008258">
    <property type="entry name" value="Transglycosylase_SLT_dom_1"/>
</dbReference>
<feature type="compositionally biased region" description="Basic and acidic residues" evidence="3">
    <location>
        <begin position="646"/>
        <end position="657"/>
    </location>
</feature>
<feature type="coiled-coil region" evidence="2">
    <location>
        <begin position="1086"/>
        <end position="1156"/>
    </location>
</feature>
<dbReference type="Gene3D" id="1.10.530.10">
    <property type="match status" value="1"/>
</dbReference>
<protein>
    <submittedName>
        <fullName evidence="6">Phage-related minor tail protein</fullName>
    </submittedName>
</protein>
<organism evidence="6 7">
    <name type="scientific">Moraxella caprae</name>
    <dbReference type="NCBI Taxonomy" id="90240"/>
    <lineage>
        <taxon>Bacteria</taxon>
        <taxon>Pseudomonadati</taxon>
        <taxon>Pseudomonadota</taxon>
        <taxon>Gammaproteobacteria</taxon>
        <taxon>Moraxellales</taxon>
        <taxon>Moraxellaceae</taxon>
        <taxon>Moraxella</taxon>
    </lineage>
</organism>
<dbReference type="Proteomes" id="UP000254065">
    <property type="component" value="Unassembled WGS sequence"/>
</dbReference>
<feature type="coiled-coil region" evidence="2">
    <location>
        <begin position="418"/>
        <end position="471"/>
    </location>
</feature>
<evidence type="ECO:0000313" key="6">
    <source>
        <dbReference type="EMBL" id="STZ08601.1"/>
    </source>
</evidence>
<dbReference type="PANTHER" id="PTHR37423">
    <property type="entry name" value="SOLUBLE LYTIC MUREIN TRANSGLYCOSYLASE-RELATED"/>
    <property type="match status" value="1"/>
</dbReference>
<dbReference type="Pfam" id="PF01464">
    <property type="entry name" value="SLT"/>
    <property type="match status" value="1"/>
</dbReference>
<keyword evidence="4" id="KW-0812">Transmembrane</keyword>
<keyword evidence="7" id="KW-1185">Reference proteome</keyword>
<accession>A0A378R1U5</accession>
<dbReference type="Gene3D" id="2.70.70.10">
    <property type="entry name" value="Glucose Permease (Domain IIA)"/>
    <property type="match status" value="1"/>
</dbReference>
<comment type="similarity">
    <text evidence="1">Belongs to the transglycosylase Slt family.</text>
</comment>